<reference evidence="2" key="2">
    <citation type="submission" date="2020-11" db="EMBL/GenBank/DDBJ databases">
        <authorList>
            <person name="McCartney M.A."/>
            <person name="Auch B."/>
            <person name="Kono T."/>
            <person name="Mallez S."/>
            <person name="Becker A."/>
            <person name="Gohl D.M."/>
            <person name="Silverstein K.A.T."/>
            <person name="Koren S."/>
            <person name="Bechman K.B."/>
            <person name="Herman A."/>
            <person name="Abrahante J.E."/>
            <person name="Garbe J."/>
        </authorList>
    </citation>
    <scope>NUCLEOTIDE SEQUENCE</scope>
    <source>
        <strain evidence="2">Duluth1</strain>
        <tissue evidence="2">Whole animal</tissue>
    </source>
</reference>
<evidence type="ECO:0000313" key="2">
    <source>
        <dbReference type="EMBL" id="KAH3737678.1"/>
    </source>
</evidence>
<feature type="region of interest" description="Disordered" evidence="1">
    <location>
        <begin position="29"/>
        <end position="68"/>
    </location>
</feature>
<reference evidence="2" key="1">
    <citation type="journal article" date="2019" name="bioRxiv">
        <title>The Genome of the Zebra Mussel, Dreissena polymorpha: A Resource for Invasive Species Research.</title>
        <authorList>
            <person name="McCartney M.A."/>
            <person name="Auch B."/>
            <person name="Kono T."/>
            <person name="Mallez S."/>
            <person name="Zhang Y."/>
            <person name="Obille A."/>
            <person name="Becker A."/>
            <person name="Abrahante J.E."/>
            <person name="Garbe J."/>
            <person name="Badalamenti J.P."/>
            <person name="Herman A."/>
            <person name="Mangelson H."/>
            <person name="Liachko I."/>
            <person name="Sullivan S."/>
            <person name="Sone E.D."/>
            <person name="Koren S."/>
            <person name="Silverstein K.A.T."/>
            <person name="Beckman K.B."/>
            <person name="Gohl D.M."/>
        </authorList>
    </citation>
    <scope>NUCLEOTIDE SEQUENCE</scope>
    <source>
        <strain evidence="2">Duluth1</strain>
        <tissue evidence="2">Whole animal</tissue>
    </source>
</reference>
<gene>
    <name evidence="2" type="ORF">DPMN_044271</name>
</gene>
<dbReference type="EMBL" id="JAIWYP010000011">
    <property type="protein sequence ID" value="KAH3737678.1"/>
    <property type="molecule type" value="Genomic_DNA"/>
</dbReference>
<dbReference type="AlphaFoldDB" id="A0A9D4HYN9"/>
<feature type="compositionally biased region" description="Low complexity" evidence="1">
    <location>
        <begin position="34"/>
        <end position="48"/>
    </location>
</feature>
<feature type="compositionally biased region" description="Basic residues" evidence="1">
    <location>
        <begin position="56"/>
        <end position="65"/>
    </location>
</feature>
<sequence>MSEREKRSKRRAWKISSKTCRDRTKKITAALKLTMTPPTTPPDNGTGPSREIQNRNRGRRKKNLNRSKAYRDQFKLRITFNTERGIKDIYKKRYYRLKNMNIKRTESQIDNEVERIINDIAKIKTAITMYSILKDNTRKRYSKAETANKRMLKKLIYKKAVLRQYGIGDFAKKATRISESRIRVHTNTPQRQRSTAFQKNITDFFERDDKTRESRPERNQPSQEEK</sequence>
<comment type="caution">
    <text evidence="2">The sequence shown here is derived from an EMBL/GenBank/DDBJ whole genome shotgun (WGS) entry which is preliminary data.</text>
</comment>
<accession>A0A9D4HYN9</accession>
<evidence type="ECO:0000313" key="3">
    <source>
        <dbReference type="Proteomes" id="UP000828390"/>
    </source>
</evidence>
<keyword evidence="3" id="KW-1185">Reference proteome</keyword>
<name>A0A9D4HYN9_DREPO</name>
<organism evidence="2 3">
    <name type="scientific">Dreissena polymorpha</name>
    <name type="common">Zebra mussel</name>
    <name type="synonym">Mytilus polymorpha</name>
    <dbReference type="NCBI Taxonomy" id="45954"/>
    <lineage>
        <taxon>Eukaryota</taxon>
        <taxon>Metazoa</taxon>
        <taxon>Spiralia</taxon>
        <taxon>Lophotrochozoa</taxon>
        <taxon>Mollusca</taxon>
        <taxon>Bivalvia</taxon>
        <taxon>Autobranchia</taxon>
        <taxon>Heteroconchia</taxon>
        <taxon>Euheterodonta</taxon>
        <taxon>Imparidentia</taxon>
        <taxon>Neoheterodontei</taxon>
        <taxon>Myida</taxon>
        <taxon>Dreissenoidea</taxon>
        <taxon>Dreissenidae</taxon>
        <taxon>Dreissena</taxon>
    </lineage>
</organism>
<feature type="region of interest" description="Disordered" evidence="1">
    <location>
        <begin position="1"/>
        <end position="20"/>
    </location>
</feature>
<dbReference type="Proteomes" id="UP000828390">
    <property type="component" value="Unassembled WGS sequence"/>
</dbReference>
<feature type="compositionally biased region" description="Basic and acidic residues" evidence="1">
    <location>
        <begin position="204"/>
        <end position="226"/>
    </location>
</feature>
<proteinExistence type="predicted"/>
<evidence type="ECO:0000256" key="1">
    <source>
        <dbReference type="SAM" id="MobiDB-lite"/>
    </source>
</evidence>
<protein>
    <submittedName>
        <fullName evidence="2">Uncharacterized protein</fullName>
    </submittedName>
</protein>
<feature type="region of interest" description="Disordered" evidence="1">
    <location>
        <begin position="202"/>
        <end position="226"/>
    </location>
</feature>